<evidence type="ECO:0000256" key="2">
    <source>
        <dbReference type="ARBA" id="ARBA00023125"/>
    </source>
</evidence>
<dbReference type="Gene3D" id="1.10.357.10">
    <property type="entry name" value="Tetracycline Repressor, domain 2"/>
    <property type="match status" value="1"/>
</dbReference>
<keyword evidence="1" id="KW-0805">Transcription regulation</keyword>
<dbReference type="InterPro" id="IPR001647">
    <property type="entry name" value="HTH_TetR"/>
</dbReference>
<reference evidence="7" key="1">
    <citation type="submission" date="2019-04" db="EMBL/GenBank/DDBJ databases">
        <title>Complete genome sequence of Sphingomonas sp. W1-2-3.</title>
        <authorList>
            <person name="Im W.T."/>
        </authorList>
    </citation>
    <scope>NUCLEOTIDE SEQUENCE [LARGE SCALE GENOMIC DNA]</scope>
    <source>
        <strain evidence="7">W1-2-3</strain>
    </source>
</reference>
<dbReference type="SUPFAM" id="SSF46689">
    <property type="entry name" value="Homeodomain-like"/>
    <property type="match status" value="1"/>
</dbReference>
<dbReference type="PANTHER" id="PTHR47506:SF1">
    <property type="entry name" value="HTH-TYPE TRANSCRIPTIONAL REGULATOR YJDC"/>
    <property type="match status" value="1"/>
</dbReference>
<accession>A0A4D7C8P4</accession>
<dbReference type="InterPro" id="IPR036271">
    <property type="entry name" value="Tet_transcr_reg_TetR-rel_C_sf"/>
</dbReference>
<dbReference type="PROSITE" id="PS50977">
    <property type="entry name" value="HTH_TETR_2"/>
    <property type="match status" value="1"/>
</dbReference>
<evidence type="ECO:0000256" key="1">
    <source>
        <dbReference type="ARBA" id="ARBA00023015"/>
    </source>
</evidence>
<dbReference type="Pfam" id="PF16925">
    <property type="entry name" value="TetR_C_13"/>
    <property type="match status" value="1"/>
</dbReference>
<evidence type="ECO:0000256" key="3">
    <source>
        <dbReference type="ARBA" id="ARBA00023163"/>
    </source>
</evidence>
<evidence type="ECO:0000313" key="7">
    <source>
        <dbReference type="Proteomes" id="UP000298714"/>
    </source>
</evidence>
<keyword evidence="7" id="KW-1185">Reference proteome</keyword>
<dbReference type="GO" id="GO:0003677">
    <property type="term" value="F:DNA binding"/>
    <property type="evidence" value="ECO:0007669"/>
    <property type="project" value="UniProtKB-UniRule"/>
</dbReference>
<proteinExistence type="predicted"/>
<dbReference type="EMBL" id="CP039704">
    <property type="protein sequence ID" value="QCI79057.1"/>
    <property type="molecule type" value="Genomic_DNA"/>
</dbReference>
<dbReference type="PANTHER" id="PTHR47506">
    <property type="entry name" value="TRANSCRIPTIONAL REGULATORY PROTEIN"/>
    <property type="match status" value="1"/>
</dbReference>
<gene>
    <name evidence="6" type="ORF">E6W36_04065</name>
</gene>
<feature type="DNA-binding region" description="H-T-H motif" evidence="4">
    <location>
        <begin position="38"/>
        <end position="57"/>
    </location>
</feature>
<dbReference type="KEGG" id="hgn:E6W36_04065"/>
<dbReference type="InterPro" id="IPR009057">
    <property type="entry name" value="Homeodomain-like_sf"/>
</dbReference>
<feature type="domain" description="HTH tetR-type" evidence="5">
    <location>
        <begin position="15"/>
        <end position="75"/>
    </location>
</feature>
<dbReference type="Pfam" id="PF00440">
    <property type="entry name" value="TetR_N"/>
    <property type="match status" value="1"/>
</dbReference>
<dbReference type="SUPFAM" id="SSF48498">
    <property type="entry name" value="Tetracyclin repressor-like, C-terminal domain"/>
    <property type="match status" value="1"/>
</dbReference>
<evidence type="ECO:0000259" key="5">
    <source>
        <dbReference type="PROSITE" id="PS50977"/>
    </source>
</evidence>
<keyword evidence="3" id="KW-0804">Transcription</keyword>
<dbReference type="InterPro" id="IPR011075">
    <property type="entry name" value="TetR_C"/>
</dbReference>
<dbReference type="Proteomes" id="UP000298714">
    <property type="component" value="Chromosome"/>
</dbReference>
<dbReference type="PRINTS" id="PR00455">
    <property type="entry name" value="HTHTETR"/>
</dbReference>
<evidence type="ECO:0000313" key="6">
    <source>
        <dbReference type="EMBL" id="QCI79057.1"/>
    </source>
</evidence>
<evidence type="ECO:0000256" key="4">
    <source>
        <dbReference type="PROSITE-ProRule" id="PRU00335"/>
    </source>
</evidence>
<dbReference type="AlphaFoldDB" id="A0A4D7C8P4"/>
<keyword evidence="2 4" id="KW-0238">DNA-binding</keyword>
<organism evidence="6 7">
    <name type="scientific">Hankyongella ginsenosidimutans</name>
    <dbReference type="NCBI Taxonomy" id="1763828"/>
    <lineage>
        <taxon>Bacteria</taxon>
        <taxon>Pseudomonadati</taxon>
        <taxon>Pseudomonadota</taxon>
        <taxon>Alphaproteobacteria</taxon>
        <taxon>Sphingomonadales</taxon>
        <taxon>Sphingomonadaceae</taxon>
        <taxon>Hankyongella</taxon>
    </lineage>
</organism>
<name>A0A4D7C8P4_9SPHN</name>
<dbReference type="FunFam" id="1.10.10.60:FF:000141">
    <property type="entry name" value="TetR family transcriptional regulator"/>
    <property type="match status" value="1"/>
</dbReference>
<sequence>MPAAEIALKPKAATKSKREHLLQVAINLFNEHGFHATGVDRVMAAAKMSKKTIYNYFRSKDELILAALRYHDSVFRNEFMSQVERASADPMARLLALFDTAEEWFRSPNFYGCIFINATGEFSQADSPIRQVCRDFKRMMHGFIFDQCRQIAVAQPERLAAQLALVFEGAIATAQVSGADAAADTAREVARTVIGAALEPSAGAGRPTSVN</sequence>
<protein>
    <submittedName>
        <fullName evidence="6">TetR family transcriptional regulator</fullName>
    </submittedName>
</protein>
<dbReference type="RefSeq" id="WP_246048111.1">
    <property type="nucleotide sequence ID" value="NZ_CP039704.1"/>
</dbReference>